<evidence type="ECO:0000256" key="4">
    <source>
        <dbReference type="ARBA" id="ARBA00023136"/>
    </source>
</evidence>
<evidence type="ECO:0000313" key="7">
    <source>
        <dbReference type="Proteomes" id="UP000237340"/>
    </source>
</evidence>
<proteinExistence type="predicted"/>
<evidence type="ECO:0000313" key="6">
    <source>
        <dbReference type="EMBL" id="POH62347.1"/>
    </source>
</evidence>
<dbReference type="AlphaFoldDB" id="A0A2S3Z9X9"/>
<evidence type="ECO:0000256" key="3">
    <source>
        <dbReference type="ARBA" id="ARBA00022989"/>
    </source>
</evidence>
<keyword evidence="4 5" id="KW-0472">Membrane</keyword>
<evidence type="ECO:0000256" key="1">
    <source>
        <dbReference type="ARBA" id="ARBA00004141"/>
    </source>
</evidence>
<feature type="transmembrane region" description="Helical" evidence="5">
    <location>
        <begin position="112"/>
        <end position="132"/>
    </location>
</feature>
<dbReference type="RefSeq" id="WP_103461532.1">
    <property type="nucleotide sequence ID" value="NZ_PPXD01000026.1"/>
</dbReference>
<feature type="transmembrane region" description="Helical" evidence="5">
    <location>
        <begin position="51"/>
        <end position="73"/>
    </location>
</feature>
<comment type="subcellular location">
    <subcellularLocation>
        <location evidence="1">Membrane</location>
        <topology evidence="1">Multi-pass membrane protein</topology>
    </subcellularLocation>
</comment>
<accession>A0A2S3Z9X9</accession>
<organism evidence="6 7">
    <name type="scientific">Cryobacterium zongtaii</name>
    <dbReference type="NCBI Taxonomy" id="1259217"/>
    <lineage>
        <taxon>Bacteria</taxon>
        <taxon>Bacillati</taxon>
        <taxon>Actinomycetota</taxon>
        <taxon>Actinomycetes</taxon>
        <taxon>Micrococcales</taxon>
        <taxon>Microbacteriaceae</taxon>
        <taxon>Cryobacterium</taxon>
    </lineage>
</organism>
<protein>
    <recommendedName>
        <fullName evidence="8">DoxX family membrane protein</fullName>
    </recommendedName>
</protein>
<dbReference type="EMBL" id="PPXD01000026">
    <property type="protein sequence ID" value="POH62347.1"/>
    <property type="molecule type" value="Genomic_DNA"/>
</dbReference>
<dbReference type="PANTHER" id="PTHR36974">
    <property type="entry name" value="MEMBRANE PROTEIN-RELATED"/>
    <property type="match status" value="1"/>
</dbReference>
<dbReference type="PANTHER" id="PTHR36974:SF1">
    <property type="entry name" value="DOXX FAMILY MEMBRANE PROTEIN"/>
    <property type="match status" value="1"/>
</dbReference>
<keyword evidence="7" id="KW-1185">Reference proteome</keyword>
<dbReference type="Proteomes" id="UP000237340">
    <property type="component" value="Unassembled WGS sequence"/>
</dbReference>
<feature type="transmembrane region" description="Helical" evidence="5">
    <location>
        <begin position="79"/>
        <end position="100"/>
    </location>
</feature>
<comment type="caution">
    <text evidence="6">The sequence shown here is derived from an EMBL/GenBank/DDBJ whole genome shotgun (WGS) entry which is preliminary data.</text>
</comment>
<name>A0A2S3Z9X9_9MICO</name>
<evidence type="ECO:0000256" key="5">
    <source>
        <dbReference type="SAM" id="Phobius"/>
    </source>
</evidence>
<feature type="transmembrane region" description="Helical" evidence="5">
    <location>
        <begin position="6"/>
        <end position="30"/>
    </location>
</feature>
<evidence type="ECO:0008006" key="8">
    <source>
        <dbReference type="Google" id="ProtNLM"/>
    </source>
</evidence>
<sequence>MSPESVTYVLTVLRIVLAVVFVVAGISHFVPAVQRTMSAMIPPRLRVRGLLAPRNLVIFTGLCEIAGGIGLLLESTRVTSGVALAVFLVAVFPANAYAARHKDRFGAVAMPLVPRLLGQLVLIGLVLVAGLAG</sequence>
<dbReference type="GO" id="GO:0016020">
    <property type="term" value="C:membrane"/>
    <property type="evidence" value="ECO:0007669"/>
    <property type="project" value="UniProtKB-SubCell"/>
</dbReference>
<keyword evidence="3 5" id="KW-1133">Transmembrane helix</keyword>
<dbReference type="InterPro" id="IPR032808">
    <property type="entry name" value="DoxX"/>
</dbReference>
<gene>
    <name evidence="6" type="ORF">C3B61_15830</name>
</gene>
<reference evidence="6 7" key="1">
    <citation type="submission" date="2018-01" db="EMBL/GenBank/DDBJ databases">
        <title>Cryobacterium sp. nov., from glaciers in China.</title>
        <authorList>
            <person name="Liu Q."/>
            <person name="Xin Y.-H."/>
        </authorList>
    </citation>
    <scope>NUCLEOTIDE SEQUENCE [LARGE SCALE GENOMIC DNA]</scope>
    <source>
        <strain evidence="6 7">TMN-42</strain>
    </source>
</reference>
<evidence type="ECO:0000256" key="2">
    <source>
        <dbReference type="ARBA" id="ARBA00022692"/>
    </source>
</evidence>
<dbReference type="Pfam" id="PF07681">
    <property type="entry name" value="DoxX"/>
    <property type="match status" value="1"/>
</dbReference>
<keyword evidence="2 5" id="KW-0812">Transmembrane</keyword>